<dbReference type="PANTHER" id="PTHR24291:SF50">
    <property type="entry name" value="BIFUNCTIONAL ALBAFLAVENONE MONOOXYGENASE_TERPENE SYNTHASE"/>
    <property type="match status" value="1"/>
</dbReference>
<comment type="similarity">
    <text evidence="2 8">Belongs to the cytochrome P450 family.</text>
</comment>
<dbReference type="InterPro" id="IPR001128">
    <property type="entry name" value="Cyt_P450"/>
</dbReference>
<dbReference type="InterPro" id="IPR036396">
    <property type="entry name" value="Cyt_P450_sf"/>
</dbReference>
<dbReference type="PRINTS" id="PR00463">
    <property type="entry name" value="EP450I"/>
</dbReference>
<evidence type="ECO:0000313" key="10">
    <source>
        <dbReference type="EMBL" id="CAL8085130.1"/>
    </source>
</evidence>
<evidence type="ECO:0000256" key="3">
    <source>
        <dbReference type="ARBA" id="ARBA00022617"/>
    </source>
</evidence>
<sequence>MQSNSSSAEYLRDVLLVFLFFLMSFKLLQNYIKQWNLSRNLGKDATLDIYKAYRSLPSPPSFPFIGNAINILPKHGMLQRLVNLGIKHGHCFKLTNPLTEDLVFLNSPEAVQAILSSHEHLRRGHLLEKLWPSEMNSMAIYPGGEKWKSMRKILTRPFMYKALQIHNPCFYKQCERMTSQLEERFVNGNSAVNIVDDLLKQCIFGMSSESLMGVDLEDVEDGAKFCQNLDLFLQQWLIRVYRPWLLIPWIWNISSSRRIMKDSLKGMTNVILNVLESYKKRLNEKPDDEDLNNNTMAGVMLKNGIEPVTIFREVTAMITIANETTPSAAAYALFMLALHPNHQELCRQEIDAAFDDPSKCQNGVLEFEALKELKHLERCIQESLRMNPVTGTFRTLEKPLRINEELVLPSNVSVVIVPSMIHNNPKYFPNPEQFEPERFLPENVRERHRYAYVTFGAGPRNCIGMKLSMIEIKVIMATILRKFEVRTPDTRESVQLELDPTLKPLKPIRFTMKKRILT</sequence>
<dbReference type="SUPFAM" id="SSF48264">
    <property type="entry name" value="Cytochrome P450"/>
    <property type="match status" value="1"/>
</dbReference>
<evidence type="ECO:0000256" key="9">
    <source>
        <dbReference type="SAM" id="Phobius"/>
    </source>
</evidence>
<evidence type="ECO:0000256" key="8">
    <source>
        <dbReference type="RuleBase" id="RU000461"/>
    </source>
</evidence>
<dbReference type="EMBL" id="CAXLJM020000019">
    <property type="protein sequence ID" value="CAL8085130.1"/>
    <property type="molecule type" value="Genomic_DNA"/>
</dbReference>
<evidence type="ECO:0000313" key="11">
    <source>
        <dbReference type="Proteomes" id="UP001642540"/>
    </source>
</evidence>
<evidence type="ECO:0008006" key="12">
    <source>
        <dbReference type="Google" id="ProtNLM"/>
    </source>
</evidence>
<keyword evidence="3 8" id="KW-0349">Heme</keyword>
<dbReference type="PANTHER" id="PTHR24291">
    <property type="entry name" value="CYTOCHROME P450 FAMILY 4"/>
    <property type="match status" value="1"/>
</dbReference>
<evidence type="ECO:0000256" key="5">
    <source>
        <dbReference type="ARBA" id="ARBA00023002"/>
    </source>
</evidence>
<keyword evidence="6 8" id="KW-0408">Iron</keyword>
<dbReference type="InterPro" id="IPR017972">
    <property type="entry name" value="Cyt_P450_CS"/>
</dbReference>
<name>A0ABP1Q427_9HEXA</name>
<evidence type="ECO:0000256" key="2">
    <source>
        <dbReference type="ARBA" id="ARBA00010617"/>
    </source>
</evidence>
<keyword evidence="9" id="KW-1133">Transmembrane helix</keyword>
<organism evidence="10 11">
    <name type="scientific">Orchesella dallaii</name>
    <dbReference type="NCBI Taxonomy" id="48710"/>
    <lineage>
        <taxon>Eukaryota</taxon>
        <taxon>Metazoa</taxon>
        <taxon>Ecdysozoa</taxon>
        <taxon>Arthropoda</taxon>
        <taxon>Hexapoda</taxon>
        <taxon>Collembola</taxon>
        <taxon>Entomobryomorpha</taxon>
        <taxon>Entomobryoidea</taxon>
        <taxon>Orchesellidae</taxon>
        <taxon>Orchesellinae</taxon>
        <taxon>Orchesella</taxon>
    </lineage>
</organism>
<accession>A0ABP1Q427</accession>
<evidence type="ECO:0000256" key="4">
    <source>
        <dbReference type="ARBA" id="ARBA00022723"/>
    </source>
</evidence>
<keyword evidence="9" id="KW-0472">Membrane</keyword>
<dbReference type="InterPro" id="IPR050196">
    <property type="entry name" value="Cytochrome_P450_Monoox"/>
</dbReference>
<dbReference type="Pfam" id="PF00067">
    <property type="entry name" value="p450"/>
    <property type="match status" value="1"/>
</dbReference>
<feature type="transmembrane region" description="Helical" evidence="9">
    <location>
        <begin position="14"/>
        <end position="32"/>
    </location>
</feature>
<evidence type="ECO:0000256" key="6">
    <source>
        <dbReference type="ARBA" id="ARBA00023004"/>
    </source>
</evidence>
<keyword evidence="4 8" id="KW-0479">Metal-binding</keyword>
<reference evidence="10 11" key="1">
    <citation type="submission" date="2024-08" db="EMBL/GenBank/DDBJ databases">
        <authorList>
            <person name="Cucini C."/>
            <person name="Frati F."/>
        </authorList>
    </citation>
    <scope>NUCLEOTIDE SEQUENCE [LARGE SCALE GENOMIC DNA]</scope>
</reference>
<dbReference type="InterPro" id="IPR002401">
    <property type="entry name" value="Cyt_P450_E_grp-I"/>
</dbReference>
<gene>
    <name evidence="10" type="ORF">ODALV1_LOCUS6013</name>
</gene>
<comment type="cofactor">
    <cofactor evidence="1">
        <name>heme</name>
        <dbReference type="ChEBI" id="CHEBI:30413"/>
    </cofactor>
</comment>
<evidence type="ECO:0000256" key="7">
    <source>
        <dbReference type="ARBA" id="ARBA00023033"/>
    </source>
</evidence>
<dbReference type="PRINTS" id="PR00385">
    <property type="entry name" value="P450"/>
</dbReference>
<keyword evidence="5 8" id="KW-0560">Oxidoreductase</keyword>
<keyword evidence="9" id="KW-0812">Transmembrane</keyword>
<dbReference type="PROSITE" id="PS00086">
    <property type="entry name" value="CYTOCHROME_P450"/>
    <property type="match status" value="1"/>
</dbReference>
<evidence type="ECO:0000256" key="1">
    <source>
        <dbReference type="ARBA" id="ARBA00001971"/>
    </source>
</evidence>
<keyword evidence="7 8" id="KW-0503">Monooxygenase</keyword>
<proteinExistence type="inferred from homology"/>
<comment type="caution">
    <text evidence="10">The sequence shown here is derived from an EMBL/GenBank/DDBJ whole genome shotgun (WGS) entry which is preliminary data.</text>
</comment>
<dbReference type="Gene3D" id="1.10.630.10">
    <property type="entry name" value="Cytochrome P450"/>
    <property type="match status" value="1"/>
</dbReference>
<keyword evidence="11" id="KW-1185">Reference proteome</keyword>
<protein>
    <recommendedName>
        <fullName evidence="12">Cytochrome P450</fullName>
    </recommendedName>
</protein>
<dbReference type="Proteomes" id="UP001642540">
    <property type="component" value="Unassembled WGS sequence"/>
</dbReference>